<comment type="caution">
    <text evidence="1">The sequence shown here is derived from an EMBL/GenBank/DDBJ whole genome shotgun (WGS) entry which is preliminary data.</text>
</comment>
<dbReference type="InterPro" id="IPR016181">
    <property type="entry name" value="Acyl_CoA_acyltransferase"/>
</dbReference>
<dbReference type="Proteomes" id="UP000196084">
    <property type="component" value="Unassembled WGS sequence"/>
</dbReference>
<accession>A0A202EA02</accession>
<proteinExistence type="predicted"/>
<keyword evidence="2" id="KW-1185">Reference proteome</keyword>
<evidence type="ECO:0000313" key="1">
    <source>
        <dbReference type="EMBL" id="OVE85106.1"/>
    </source>
</evidence>
<dbReference type="Gene3D" id="3.40.630.30">
    <property type="match status" value="1"/>
</dbReference>
<protein>
    <submittedName>
        <fullName evidence="1">Uncharacterized protein</fullName>
    </submittedName>
</protein>
<sequence length="336" mass="38442">MSFTESVLRKDETHIAEVPVEHQQQFNKKRIGSIIVSDKRCILLHLNEGSWEIFDEHKLSSEPFAQYRKNELYSVFFPMPDGERISQLKSEYISNVEDITGSSYFMNAFGEMNQEPDIEPDDCRCERISSNKVLVESENSELSESFGEQEFRLVSCKDCHKIYGRYREGRKASFNKLFSADWLLGGDSTSESIVEIGKDEAFAIHHPPHGSTRVQDAVLTASQIPRWSDDVVSTYKHEYQHALCYIQDEEMAGYLTWEDHDKGPILSQLYVRNEHREEGIAATLVSEWSEKVCESDHYFADDLTTGGRAVLESIDHLDTRSGPAQEVYSLIPMAFG</sequence>
<organism evidence="1 2">
    <name type="scientific">Natronolimnobius baerhuensis</name>
    <dbReference type="NCBI Taxonomy" id="253108"/>
    <lineage>
        <taxon>Archaea</taxon>
        <taxon>Methanobacteriati</taxon>
        <taxon>Methanobacteriota</taxon>
        <taxon>Stenosarchaea group</taxon>
        <taxon>Halobacteria</taxon>
        <taxon>Halobacteriales</taxon>
        <taxon>Natrialbaceae</taxon>
        <taxon>Natronolimnobius</taxon>
    </lineage>
</organism>
<evidence type="ECO:0000313" key="2">
    <source>
        <dbReference type="Proteomes" id="UP000196084"/>
    </source>
</evidence>
<dbReference type="EMBL" id="MWPH01000002">
    <property type="protein sequence ID" value="OVE85106.1"/>
    <property type="molecule type" value="Genomic_DNA"/>
</dbReference>
<gene>
    <name evidence="1" type="ORF">B2G88_12225</name>
</gene>
<dbReference type="AlphaFoldDB" id="A0A202EA02"/>
<reference evidence="1 2" key="1">
    <citation type="submission" date="2017-02" db="EMBL/GenBank/DDBJ databases">
        <title>Natronthermophilus aegyptiacus gen. nov.,sp. nov., an aerobic, extremely halophilic alkalithermophilic archaeon isolated from the athalassohaline Wadi An Natrun, Egypt.</title>
        <authorList>
            <person name="Zhao B."/>
        </authorList>
    </citation>
    <scope>NUCLEOTIDE SEQUENCE [LARGE SCALE GENOMIC DNA]</scope>
    <source>
        <strain evidence="1 2">CGMCC 1.3597</strain>
    </source>
</reference>
<dbReference type="RefSeq" id="WP_054862600.1">
    <property type="nucleotide sequence ID" value="NZ_MWPH01000002.1"/>
</dbReference>
<dbReference type="SUPFAM" id="SSF55729">
    <property type="entry name" value="Acyl-CoA N-acyltransferases (Nat)"/>
    <property type="match status" value="1"/>
</dbReference>
<dbReference type="OrthoDB" id="350047at2157"/>
<name>A0A202EA02_9EURY</name>